<evidence type="ECO:0000313" key="5">
    <source>
        <dbReference type="EMBL" id="CZY01134.1"/>
    </source>
</evidence>
<dbReference type="SMART" id="SM00862">
    <property type="entry name" value="Trans_reg_C"/>
    <property type="match status" value="1"/>
</dbReference>
<feature type="DNA-binding region" description="OmpR/PhoB-type" evidence="2">
    <location>
        <begin position="7"/>
        <end position="110"/>
    </location>
</feature>
<gene>
    <name evidence="5" type="ORF">SAMEA2273372_03926</name>
</gene>
<dbReference type="SUPFAM" id="SSF46894">
    <property type="entry name" value="C-terminal effector domain of the bipartite response regulators"/>
    <property type="match status" value="1"/>
</dbReference>
<feature type="transmembrane region" description="Helical" evidence="3">
    <location>
        <begin position="142"/>
        <end position="163"/>
    </location>
</feature>
<reference evidence="5 6" key="1">
    <citation type="submission" date="2016-03" db="EMBL/GenBank/DDBJ databases">
        <authorList>
            <consortium name="Pathogen Informatics"/>
        </authorList>
    </citation>
    <scope>NUCLEOTIDE SEQUENCE [LARGE SCALE GENOMIC DNA]</scope>
    <source>
        <strain evidence="6">e1527</strain>
    </source>
</reference>
<dbReference type="GO" id="GO:0006355">
    <property type="term" value="P:regulation of DNA-templated transcription"/>
    <property type="evidence" value="ECO:0007669"/>
    <property type="project" value="InterPro"/>
</dbReference>
<dbReference type="GO" id="GO:0003677">
    <property type="term" value="F:DNA binding"/>
    <property type="evidence" value="ECO:0007669"/>
    <property type="project" value="UniProtKB-UniRule"/>
</dbReference>
<dbReference type="PROSITE" id="PS51755">
    <property type="entry name" value="OMPR_PHOB"/>
    <property type="match status" value="1"/>
</dbReference>
<keyword evidence="3" id="KW-1133">Transmembrane helix</keyword>
<evidence type="ECO:0000313" key="6">
    <source>
        <dbReference type="Proteomes" id="UP000076063"/>
    </source>
</evidence>
<keyword evidence="3" id="KW-0472">Membrane</keyword>
<evidence type="ECO:0000256" key="1">
    <source>
        <dbReference type="ARBA" id="ARBA00023125"/>
    </source>
</evidence>
<dbReference type="Gene3D" id="1.10.10.10">
    <property type="entry name" value="Winged helix-like DNA-binding domain superfamily/Winged helix DNA-binding domain"/>
    <property type="match status" value="1"/>
</dbReference>
<dbReference type="InterPro" id="IPR036388">
    <property type="entry name" value="WH-like_DNA-bd_sf"/>
</dbReference>
<proteinExistence type="predicted"/>
<evidence type="ECO:0000256" key="3">
    <source>
        <dbReference type="SAM" id="Phobius"/>
    </source>
</evidence>
<dbReference type="AlphaFoldDB" id="A0A822WZD8"/>
<sequence length="255" mass="28744">MLLQRKVKLYLINKLVEYDPENKTLANHITGRTIHLQLPANLCFLYLVTHPGEIISQNQLMVVGWGERNDVTTPNTFYQAILTLRNALAEVGLPRDTVKTISRRGLTLSEATQVEVFTPTAEPVIASEDAAIAEGTAMKKPAWLIIATATLFLIALINGVILYKHHQNMPFSHYIPLSMGSTTNACQLFYAPNEHMQDHYLRLLKNYPSLCAGNRYIFLIGYSKTERIAAFVCNNDARHDAAALCTTHYFWAHEQ</sequence>
<keyword evidence="3" id="KW-0812">Transmembrane</keyword>
<dbReference type="InterPro" id="IPR001867">
    <property type="entry name" value="OmpR/PhoB-type_DNA-bd"/>
</dbReference>
<accession>A0A822WZD8</accession>
<protein>
    <submittedName>
        <fullName evidence="5">Putative transcriptional regulatory protein</fullName>
    </submittedName>
</protein>
<dbReference type="Proteomes" id="UP000076063">
    <property type="component" value="Unassembled WGS sequence"/>
</dbReference>
<dbReference type="GO" id="GO:0000160">
    <property type="term" value="P:phosphorelay signal transduction system"/>
    <property type="evidence" value="ECO:0007669"/>
    <property type="project" value="InterPro"/>
</dbReference>
<keyword evidence="1 2" id="KW-0238">DNA-binding</keyword>
<name>A0A822WZD8_9ENTR</name>
<feature type="domain" description="OmpR/PhoB-type" evidence="4">
    <location>
        <begin position="7"/>
        <end position="110"/>
    </location>
</feature>
<organism evidence="5 6">
    <name type="scientific">Enterobacter bugandensis</name>
    <dbReference type="NCBI Taxonomy" id="881260"/>
    <lineage>
        <taxon>Bacteria</taxon>
        <taxon>Pseudomonadati</taxon>
        <taxon>Pseudomonadota</taxon>
        <taxon>Gammaproteobacteria</taxon>
        <taxon>Enterobacterales</taxon>
        <taxon>Enterobacteriaceae</taxon>
        <taxon>Enterobacter</taxon>
    </lineage>
</organism>
<evidence type="ECO:0000256" key="2">
    <source>
        <dbReference type="PROSITE-ProRule" id="PRU01091"/>
    </source>
</evidence>
<dbReference type="EMBL" id="FJZI01000011">
    <property type="protein sequence ID" value="CZY01134.1"/>
    <property type="molecule type" value="Genomic_DNA"/>
</dbReference>
<evidence type="ECO:0000259" key="4">
    <source>
        <dbReference type="PROSITE" id="PS51755"/>
    </source>
</evidence>
<comment type="caution">
    <text evidence="5">The sequence shown here is derived from an EMBL/GenBank/DDBJ whole genome shotgun (WGS) entry which is preliminary data.</text>
</comment>
<dbReference type="InterPro" id="IPR016032">
    <property type="entry name" value="Sig_transdc_resp-reg_C-effctor"/>
</dbReference>